<evidence type="ECO:0000256" key="7">
    <source>
        <dbReference type="ARBA" id="ARBA00023125"/>
    </source>
</evidence>
<gene>
    <name evidence="10" type="ordered locus">Metig_1652</name>
</gene>
<feature type="domain" description="DNA methylase N-4/N-6" evidence="9">
    <location>
        <begin position="63"/>
        <end position="169"/>
    </location>
</feature>
<dbReference type="FunFam" id="3.40.50.150:FF:000908">
    <property type="entry name" value="Modification methylase MjaII"/>
    <property type="match status" value="1"/>
</dbReference>
<dbReference type="EC" id="2.1.1.113" evidence="2"/>
<evidence type="ECO:0000256" key="8">
    <source>
        <dbReference type="ARBA" id="ARBA00049120"/>
    </source>
</evidence>
<keyword evidence="4" id="KW-0808">Transferase</keyword>
<dbReference type="HOGENOM" id="CLU_039482_0_0_2"/>
<accession>F6BBH7</accession>
<dbReference type="Proteomes" id="UP000009227">
    <property type="component" value="Chromosome"/>
</dbReference>
<keyword evidence="5" id="KW-0949">S-adenosyl-L-methionine</keyword>
<evidence type="ECO:0000256" key="1">
    <source>
        <dbReference type="ARBA" id="ARBA00010203"/>
    </source>
</evidence>
<organism evidence="11">
    <name type="scientific">Methanotorris igneus (strain DSM 5666 / JCM 11834 / Kol 5)</name>
    <dbReference type="NCBI Taxonomy" id="880724"/>
    <lineage>
        <taxon>Archaea</taxon>
        <taxon>Methanobacteriati</taxon>
        <taxon>Methanobacteriota</taxon>
        <taxon>Methanomada group</taxon>
        <taxon>Methanococci</taxon>
        <taxon>Methanococcales</taxon>
        <taxon>Methanocaldococcaceae</taxon>
        <taxon>Methanotorris</taxon>
    </lineage>
</organism>
<proteinExistence type="inferred from homology"/>
<dbReference type="GO" id="GO:0008170">
    <property type="term" value="F:N-methyltransferase activity"/>
    <property type="evidence" value="ECO:0007669"/>
    <property type="project" value="InterPro"/>
</dbReference>
<keyword evidence="7" id="KW-0238">DNA-binding</keyword>
<reference evidence="10 11" key="1">
    <citation type="submission" date="2011-05" db="EMBL/GenBank/DDBJ databases">
        <title>Complete sequence of Methanotorris igneus Kol 5.</title>
        <authorList>
            <consortium name="US DOE Joint Genome Institute"/>
            <person name="Lucas S."/>
            <person name="Han J."/>
            <person name="Lapidus A."/>
            <person name="Cheng J.-F."/>
            <person name="Goodwin L."/>
            <person name="Pitluck S."/>
            <person name="Peters L."/>
            <person name="Mikhailova N."/>
            <person name="Chertkov O."/>
            <person name="Han C."/>
            <person name="Tapia R."/>
            <person name="Land M."/>
            <person name="Hauser L."/>
            <person name="Kyrpides N."/>
            <person name="Ivanova N."/>
            <person name="Pagani I."/>
            <person name="Sieprawska-Lupa M."/>
            <person name="Whitman W."/>
            <person name="Woyke T."/>
        </authorList>
    </citation>
    <scope>NUCLEOTIDE SEQUENCE [LARGE SCALE GENOMIC DNA]</scope>
    <source>
        <strain evidence="11">DSM 5666 / JCM 11834 / Kol 5</strain>
    </source>
</reference>
<dbReference type="GO" id="GO:0009307">
    <property type="term" value="P:DNA restriction-modification system"/>
    <property type="evidence" value="ECO:0007669"/>
    <property type="project" value="UniProtKB-KW"/>
</dbReference>
<protein>
    <recommendedName>
        <fullName evidence="2">site-specific DNA-methyltransferase (cytosine-N(4)-specific)</fullName>
        <ecNumber evidence="2">2.1.1.113</ecNumber>
    </recommendedName>
</protein>
<dbReference type="PANTHER" id="PTHR13370">
    <property type="entry name" value="RNA METHYLASE-RELATED"/>
    <property type="match status" value="1"/>
</dbReference>
<name>F6BBH7_METIK</name>
<dbReference type="GO" id="GO:0015667">
    <property type="term" value="F:site-specific DNA-methyltransferase (cytosine-N4-specific) activity"/>
    <property type="evidence" value="ECO:0007669"/>
    <property type="project" value="UniProtKB-EC"/>
</dbReference>
<comment type="similarity">
    <text evidence="1">Belongs to the N(4)/N(6)-methyltransferase family. N(4) subfamily.</text>
</comment>
<evidence type="ECO:0000256" key="3">
    <source>
        <dbReference type="ARBA" id="ARBA00022603"/>
    </source>
</evidence>
<evidence type="ECO:0000256" key="4">
    <source>
        <dbReference type="ARBA" id="ARBA00022679"/>
    </source>
</evidence>
<dbReference type="AlphaFoldDB" id="F6BBH7"/>
<keyword evidence="11" id="KW-1185">Reference proteome</keyword>
<evidence type="ECO:0000313" key="10">
    <source>
        <dbReference type="EMBL" id="AEF97184.1"/>
    </source>
</evidence>
<dbReference type="GO" id="GO:0005737">
    <property type="term" value="C:cytoplasm"/>
    <property type="evidence" value="ECO:0007669"/>
    <property type="project" value="TreeGrafter"/>
</dbReference>
<dbReference type="GO" id="GO:0003677">
    <property type="term" value="F:DNA binding"/>
    <property type="evidence" value="ECO:0007669"/>
    <property type="project" value="UniProtKB-KW"/>
</dbReference>
<dbReference type="InterPro" id="IPR017985">
    <property type="entry name" value="MeTrfase_CN4_CS"/>
</dbReference>
<keyword evidence="3 10" id="KW-0489">Methyltransferase</keyword>
<keyword evidence="6" id="KW-0680">Restriction system</keyword>
<dbReference type="InterPro" id="IPR002941">
    <property type="entry name" value="DNA_methylase_N4/N6"/>
</dbReference>
<dbReference type="KEGG" id="mig:Metig_1652"/>
<evidence type="ECO:0000256" key="2">
    <source>
        <dbReference type="ARBA" id="ARBA00012185"/>
    </source>
</evidence>
<dbReference type="Pfam" id="PF01555">
    <property type="entry name" value="N6_N4_Mtase"/>
    <property type="match status" value="1"/>
</dbReference>
<evidence type="ECO:0000256" key="5">
    <source>
        <dbReference type="ARBA" id="ARBA00022691"/>
    </source>
</evidence>
<dbReference type="SUPFAM" id="SSF53335">
    <property type="entry name" value="S-adenosyl-L-methionine-dependent methyltransferases"/>
    <property type="match status" value="3"/>
</dbReference>
<dbReference type="InterPro" id="IPR029063">
    <property type="entry name" value="SAM-dependent_MTases_sf"/>
</dbReference>
<dbReference type="EMBL" id="CP002737">
    <property type="protein sequence ID" value="AEF97184.1"/>
    <property type="molecule type" value="Genomic_DNA"/>
</dbReference>
<sequence>MEMTLDKWIHIRDHKKLVTIDEAAKEIKNKLGLNVMPHNISYLVQYGRINKYKIKNRVFVDIKEVEEYYKTHIFKKREEWEQKLGFKLDWELAFDLVTEKERTKHVHRLHPYKGKFIPQLVEYFLKNYFKPGDIILDPFMGSGTTLVQALEMGIHSIGVDISPFNCLIAEVKLQNYDIKKLRSTLLDMLNKTLEHIEQRKRKEFDEEVELLIRKFNEKYFSQEYRRMLHMGKINEKEYSSRVMQEFYAKYQKLKEKYREDISEDGPFKDKSFLYMWYSPEIREEMAFYLSLINNIEDEAIKKVAMIILSRTARSVRATTHFDLATLKNPVYDPYYCYKHKKICRPVNTIAQHLKKYTYDVIERIEEFSKLRKDAYYAVFQGDSRKIDIEEELEKTNPEFFKLYQEKKIHGIFTSPPYLGQIDYHEQHAYAYELFGFKRFDRLEIGPKFQGTNKKAQEEYIEGISQVLLNMKRFLRKDAKIFIVVNDKRNLYPEIFEKAKMKVIKEFKRPVLNRTSRDRNPYYESIFEVEVE</sequence>
<evidence type="ECO:0000313" key="11">
    <source>
        <dbReference type="Proteomes" id="UP000009227"/>
    </source>
</evidence>
<dbReference type="Gene3D" id="3.40.50.150">
    <property type="entry name" value="Vaccinia Virus protein VP39"/>
    <property type="match status" value="2"/>
</dbReference>
<dbReference type="PANTHER" id="PTHR13370:SF3">
    <property type="entry name" value="TRNA (GUANINE(10)-N2)-METHYLTRANSFERASE HOMOLOG"/>
    <property type="match status" value="1"/>
</dbReference>
<dbReference type="REBASE" id="36263">
    <property type="entry name" value="M.Mig5ORF1652P"/>
</dbReference>
<evidence type="ECO:0000259" key="9">
    <source>
        <dbReference type="Pfam" id="PF01555"/>
    </source>
</evidence>
<dbReference type="STRING" id="880724.Metig_1652"/>
<evidence type="ECO:0000256" key="6">
    <source>
        <dbReference type="ARBA" id="ARBA00022747"/>
    </source>
</evidence>
<comment type="catalytic activity">
    <reaction evidence="8">
        <text>a 2'-deoxycytidine in DNA + S-adenosyl-L-methionine = an N(4)-methyl-2'-deoxycytidine in DNA + S-adenosyl-L-homocysteine + H(+)</text>
        <dbReference type="Rhea" id="RHEA:16857"/>
        <dbReference type="Rhea" id="RHEA-COMP:11369"/>
        <dbReference type="Rhea" id="RHEA-COMP:13674"/>
        <dbReference type="ChEBI" id="CHEBI:15378"/>
        <dbReference type="ChEBI" id="CHEBI:57856"/>
        <dbReference type="ChEBI" id="CHEBI:59789"/>
        <dbReference type="ChEBI" id="CHEBI:85452"/>
        <dbReference type="ChEBI" id="CHEBI:137933"/>
        <dbReference type="EC" id="2.1.1.113"/>
    </reaction>
</comment>
<dbReference type="GO" id="GO:0032259">
    <property type="term" value="P:methylation"/>
    <property type="evidence" value="ECO:0007669"/>
    <property type="project" value="UniProtKB-KW"/>
</dbReference>
<dbReference type="PROSITE" id="PS00093">
    <property type="entry name" value="N4_MTASE"/>
    <property type="match status" value="1"/>
</dbReference>